<feature type="domain" description="DUF4873" evidence="1">
    <location>
        <begin position="8"/>
        <end position="97"/>
    </location>
</feature>
<dbReference type="Pfam" id="PF16170">
    <property type="entry name" value="DUF4873"/>
    <property type="match status" value="1"/>
</dbReference>
<dbReference type="InterPro" id="IPR032371">
    <property type="entry name" value="DUF4873"/>
</dbReference>
<keyword evidence="3" id="KW-1185">Reference proteome</keyword>
<dbReference type="Proteomes" id="UP000535543">
    <property type="component" value="Unassembled WGS sequence"/>
</dbReference>
<reference evidence="2 3" key="2">
    <citation type="submission" date="2020-06" db="EMBL/GenBank/DDBJ databases">
        <title>Antribacter stalactiti gen. nov., sp. nov., a new member of the family Nacardiaceae isolated from a cave.</title>
        <authorList>
            <person name="Kim I.S."/>
        </authorList>
    </citation>
    <scope>NUCLEOTIDE SEQUENCE [LARGE SCALE GENOMIC DNA]</scope>
    <source>
        <strain evidence="2 3">YC2-7</strain>
    </source>
</reference>
<proteinExistence type="predicted"/>
<accession>A0A848KIG9</accession>
<dbReference type="EMBL" id="VCQU01000007">
    <property type="protein sequence ID" value="NMN97578.1"/>
    <property type="molecule type" value="Genomic_DNA"/>
</dbReference>
<evidence type="ECO:0000313" key="2">
    <source>
        <dbReference type="EMBL" id="NMN97578.1"/>
    </source>
</evidence>
<gene>
    <name evidence="2" type="ORF">FGL95_21300</name>
</gene>
<sequence>MADSHERSDYIGPARLTIDGRDFDVDIELRGFFQPIDGLYRWYGRTRPAPQLSEVLRGGRTKATLKTPCGESSTTVGDLDFWGRYRLEGTGRPPFHLPTSA</sequence>
<organism evidence="2 3">
    <name type="scientific">Antrihabitans stalactiti</name>
    <dbReference type="NCBI Taxonomy" id="2584121"/>
    <lineage>
        <taxon>Bacteria</taxon>
        <taxon>Bacillati</taxon>
        <taxon>Actinomycetota</taxon>
        <taxon>Actinomycetes</taxon>
        <taxon>Mycobacteriales</taxon>
        <taxon>Nocardiaceae</taxon>
        <taxon>Antrihabitans</taxon>
    </lineage>
</organism>
<dbReference type="AlphaFoldDB" id="A0A848KIG9"/>
<dbReference type="RefSeq" id="WP_169590511.1">
    <property type="nucleotide sequence ID" value="NZ_VCQU01000007.1"/>
</dbReference>
<evidence type="ECO:0000313" key="3">
    <source>
        <dbReference type="Proteomes" id="UP000535543"/>
    </source>
</evidence>
<comment type="caution">
    <text evidence="2">The sequence shown here is derived from an EMBL/GenBank/DDBJ whole genome shotgun (WGS) entry which is preliminary data.</text>
</comment>
<name>A0A848KIG9_9NOCA</name>
<reference evidence="2 3" key="1">
    <citation type="submission" date="2019-05" db="EMBL/GenBank/DDBJ databases">
        <authorList>
            <person name="Lee S.D."/>
        </authorList>
    </citation>
    <scope>NUCLEOTIDE SEQUENCE [LARGE SCALE GENOMIC DNA]</scope>
    <source>
        <strain evidence="2 3">YC2-7</strain>
    </source>
</reference>
<protein>
    <submittedName>
        <fullName evidence="2">DUF4873 domain-containing protein</fullName>
    </submittedName>
</protein>
<evidence type="ECO:0000259" key="1">
    <source>
        <dbReference type="Pfam" id="PF16170"/>
    </source>
</evidence>